<sequence>MAGGLGWGGPDTFRPEAMTRGCSEADPLLPSGEDEVGRMKSTPEEKHAYSRRVMGCPCPAIATMINHSYLQVIKDPLPMFKLVMVLRTCYNLSFPFAILFVLAANLRLGTIRSGGFTIKHLKKHGVIEHDASISRYNQSEGDYLNPQGELVDEFIDGIDFPPGIEEWQKMITLNDYAKKRIELEDKLTSFLPQQPKFRIHLASSGLLSRQKKTPRIKQRQLINDSFPLITPISWESVRRPWLSKLLRTKARLCTQEKSVRELTEERFPWELGWENRRPGYKITLTWLISTVRQLLKRTKELEKAK</sequence>
<evidence type="ECO:0000256" key="4">
    <source>
        <dbReference type="ARBA" id="ARBA00022723"/>
    </source>
</evidence>
<dbReference type="InterPro" id="IPR036851">
    <property type="entry name" value="Chloroperoxidase-like_sf"/>
</dbReference>
<keyword evidence="10" id="KW-1185">Reference proteome</keyword>
<keyword evidence="6" id="KW-0408">Iron</keyword>
<dbReference type="GO" id="GO:0046872">
    <property type="term" value="F:metal ion binding"/>
    <property type="evidence" value="ECO:0007669"/>
    <property type="project" value="UniProtKB-KW"/>
</dbReference>
<evidence type="ECO:0000256" key="6">
    <source>
        <dbReference type="ARBA" id="ARBA00023004"/>
    </source>
</evidence>
<keyword evidence="4" id="KW-0479">Metal-binding</keyword>
<dbReference type="PROSITE" id="PS51405">
    <property type="entry name" value="HEME_HALOPEROXIDASE"/>
    <property type="match status" value="1"/>
</dbReference>
<evidence type="ECO:0000313" key="10">
    <source>
        <dbReference type="Proteomes" id="UP000037035"/>
    </source>
</evidence>
<evidence type="ECO:0000259" key="8">
    <source>
        <dbReference type="PROSITE" id="PS51405"/>
    </source>
</evidence>
<accession>A0A0L6V5E8</accession>
<reference evidence="9 10" key="1">
    <citation type="submission" date="2015-08" db="EMBL/GenBank/DDBJ databases">
        <title>Next Generation Sequencing and Analysis of the Genome of Puccinia sorghi L Schw, the Causal Agent of Maize Common Rust.</title>
        <authorList>
            <person name="Rochi L."/>
            <person name="Burguener G."/>
            <person name="Darino M."/>
            <person name="Turjanski A."/>
            <person name="Kreff E."/>
            <person name="Dieguez M.J."/>
            <person name="Sacco F."/>
        </authorList>
    </citation>
    <scope>NUCLEOTIDE SEQUENCE [LARGE SCALE GENOMIC DNA]</scope>
    <source>
        <strain evidence="9 10">RO10H11247</strain>
    </source>
</reference>
<dbReference type="Gene3D" id="1.10.489.10">
    <property type="entry name" value="Chloroperoxidase-like"/>
    <property type="match status" value="1"/>
</dbReference>
<name>A0A0L6V5E8_9BASI</name>
<dbReference type="Pfam" id="PF01328">
    <property type="entry name" value="Peroxidase_2"/>
    <property type="match status" value="1"/>
</dbReference>
<dbReference type="SUPFAM" id="SSF47571">
    <property type="entry name" value="Cloroperoxidase"/>
    <property type="match status" value="1"/>
</dbReference>
<evidence type="ECO:0000256" key="2">
    <source>
        <dbReference type="ARBA" id="ARBA00022559"/>
    </source>
</evidence>
<dbReference type="PANTHER" id="PTHR33577:SF9">
    <property type="entry name" value="PEROXIDASE STCC"/>
    <property type="match status" value="1"/>
</dbReference>
<dbReference type="GO" id="GO:0004601">
    <property type="term" value="F:peroxidase activity"/>
    <property type="evidence" value="ECO:0007669"/>
    <property type="project" value="UniProtKB-KW"/>
</dbReference>
<dbReference type="AlphaFoldDB" id="A0A0L6V5E8"/>
<keyword evidence="2" id="KW-0575">Peroxidase</keyword>
<evidence type="ECO:0000256" key="3">
    <source>
        <dbReference type="ARBA" id="ARBA00022617"/>
    </source>
</evidence>
<dbReference type="OrthoDB" id="407298at2759"/>
<dbReference type="VEuPathDB" id="FungiDB:VP01_252g5"/>
<dbReference type="Proteomes" id="UP000037035">
    <property type="component" value="Unassembled WGS sequence"/>
</dbReference>
<keyword evidence="5" id="KW-0560">Oxidoreductase</keyword>
<comment type="cofactor">
    <cofactor evidence="1">
        <name>heme b</name>
        <dbReference type="ChEBI" id="CHEBI:60344"/>
    </cofactor>
</comment>
<evidence type="ECO:0000256" key="1">
    <source>
        <dbReference type="ARBA" id="ARBA00001970"/>
    </source>
</evidence>
<proteinExistence type="inferred from homology"/>
<feature type="domain" description="Heme haloperoxidase family profile" evidence="8">
    <location>
        <begin position="42"/>
        <end position="292"/>
    </location>
</feature>
<evidence type="ECO:0000256" key="5">
    <source>
        <dbReference type="ARBA" id="ARBA00023002"/>
    </source>
</evidence>
<comment type="caution">
    <text evidence="9">The sequence shown here is derived from an EMBL/GenBank/DDBJ whole genome shotgun (WGS) entry which is preliminary data.</text>
</comment>
<keyword evidence="3" id="KW-0349">Heme</keyword>
<gene>
    <name evidence="9" type="ORF">VP01_252g5</name>
</gene>
<dbReference type="InterPro" id="IPR000028">
    <property type="entry name" value="Chloroperoxidase"/>
</dbReference>
<comment type="similarity">
    <text evidence="7">Belongs to the chloroperoxidase family.</text>
</comment>
<dbReference type="PANTHER" id="PTHR33577">
    <property type="entry name" value="STERIGMATOCYSTIN BIOSYNTHESIS PEROXIDASE STCC-RELATED"/>
    <property type="match status" value="1"/>
</dbReference>
<evidence type="ECO:0000313" key="9">
    <source>
        <dbReference type="EMBL" id="KNZ55973.1"/>
    </source>
</evidence>
<dbReference type="STRING" id="27349.A0A0L6V5E8"/>
<organism evidence="9 10">
    <name type="scientific">Puccinia sorghi</name>
    <dbReference type="NCBI Taxonomy" id="27349"/>
    <lineage>
        <taxon>Eukaryota</taxon>
        <taxon>Fungi</taxon>
        <taxon>Dikarya</taxon>
        <taxon>Basidiomycota</taxon>
        <taxon>Pucciniomycotina</taxon>
        <taxon>Pucciniomycetes</taxon>
        <taxon>Pucciniales</taxon>
        <taxon>Pucciniaceae</taxon>
        <taxon>Puccinia</taxon>
    </lineage>
</organism>
<protein>
    <recommendedName>
        <fullName evidence="8">Heme haloperoxidase family profile domain-containing protein</fullName>
    </recommendedName>
</protein>
<evidence type="ECO:0000256" key="7">
    <source>
        <dbReference type="ARBA" id="ARBA00025795"/>
    </source>
</evidence>
<dbReference type="EMBL" id="LAVV01007425">
    <property type="protein sequence ID" value="KNZ55973.1"/>
    <property type="molecule type" value="Genomic_DNA"/>
</dbReference>